<comment type="similarity">
    <text evidence="1">Belongs to the adenylyl cyclase class-3 family.</text>
</comment>
<dbReference type="InterPro" id="IPR007890">
    <property type="entry name" value="CHASE2"/>
</dbReference>
<keyword evidence="2" id="KW-0472">Membrane</keyword>
<dbReference type="PANTHER" id="PTHR43081:SF1">
    <property type="entry name" value="ADENYLATE CYCLASE, TERMINAL-DIFFERENTIATION SPECIFIC"/>
    <property type="match status" value="1"/>
</dbReference>
<dbReference type="Gene3D" id="3.30.70.1230">
    <property type="entry name" value="Nucleotide cyclase"/>
    <property type="match status" value="1"/>
</dbReference>
<feature type="transmembrane region" description="Helical" evidence="2">
    <location>
        <begin position="362"/>
        <end position="382"/>
    </location>
</feature>
<keyword evidence="5" id="KW-1185">Reference proteome</keyword>
<keyword evidence="2" id="KW-0812">Transmembrane</keyword>
<evidence type="ECO:0000259" key="3">
    <source>
        <dbReference type="PROSITE" id="PS50125"/>
    </source>
</evidence>
<dbReference type="InterPro" id="IPR029787">
    <property type="entry name" value="Nucleotide_cyclase"/>
</dbReference>
<dbReference type="SMART" id="SM01080">
    <property type="entry name" value="CHASE2"/>
    <property type="match status" value="1"/>
</dbReference>
<dbReference type="Pfam" id="PF05226">
    <property type="entry name" value="CHASE2"/>
    <property type="match status" value="1"/>
</dbReference>
<dbReference type="EMBL" id="CP098611">
    <property type="protein sequence ID" value="USR92722.1"/>
    <property type="molecule type" value="Genomic_DNA"/>
</dbReference>
<sequence>MVWVNLRKQVQPYWSQWQGILMAGPGVAVMLLLLRGLGLLQPLEWAAYDRLFLLRPESPRDERILIVGVTEADLERWGSPFNDETLATLLETLEDADPRAIGLDFYRNLPVEPGHERLVELFETSDRIIGIEKQVPDQQGGRIGPPPVLAERGLVGVNDVPVDGDGRLRRALLFLTDEEGNSRPSLGFLLAWLYLQQEREFDPEAQTHPEYLQLGRRVFYPFEANDGGYVRADAGGYQILLNFRGGPGSFEMVSMAEVLDGEVSPERLRDRLVLIGPLAPSLNDFFYTPYSQNLWGGLLEGPDRMSGVEFQAHLTSQVISAALDDRPLIRVWPSLWEMLWIVAWTSGAAVFYWRWRQSAGGLLVMLAGWIVLAGLGYGAFLWGWWIPAIVPMLGLGAGAIVMTSYVARLEREDRALMMHLFGRHVTSTVAEEIWRQRHELVREGRLPGRRATATVLFTDIKNFSTLAEQIDAEPLMGWLNEYMEGMAEVVLRHEGAIDKFIGDSVMAVFGVPLLREREDEIAADAIAAVRCALDMAERLRQLNARWQEQGQPIIAMRVGIATGPVVVGSLGSSQREDYTIIGDSVNVAARLESFDKSVEGGLCRILVSESTHHYVQGQFPVELLGNVLLKGRQKPAKIYQVRSEAEVLGED</sequence>
<dbReference type="CDD" id="cd07302">
    <property type="entry name" value="CHD"/>
    <property type="match status" value="1"/>
</dbReference>
<dbReference type="RefSeq" id="WP_252664869.1">
    <property type="nucleotide sequence ID" value="NZ_CP098611.1"/>
</dbReference>
<accession>A0ABY5AVB4</accession>
<dbReference type="Proteomes" id="UP001056708">
    <property type="component" value="Chromosome"/>
</dbReference>
<gene>
    <name evidence="4" type="ORF">NEA10_08425</name>
</gene>
<dbReference type="PROSITE" id="PS50125">
    <property type="entry name" value="GUANYLATE_CYCLASE_2"/>
    <property type="match status" value="1"/>
</dbReference>
<reference evidence="4" key="1">
    <citation type="submission" date="2022-06" db="EMBL/GenBank/DDBJ databases">
        <title>Genome sequence of Phormidium yuhuli AB48 isolated from an industrial photobioreactor environment.</title>
        <authorList>
            <person name="Qiu Y."/>
            <person name="Noonan A.J.C."/>
            <person name="Dofher K."/>
            <person name="Koch M."/>
            <person name="Kieft B."/>
            <person name="Lin X."/>
            <person name="Ziels R.M."/>
            <person name="Hallam S.J."/>
        </authorList>
    </citation>
    <scope>NUCLEOTIDE SEQUENCE</scope>
    <source>
        <strain evidence="4">AB48</strain>
    </source>
</reference>
<feature type="domain" description="Guanylate cyclase" evidence="3">
    <location>
        <begin position="454"/>
        <end position="592"/>
    </location>
</feature>
<feature type="transmembrane region" description="Helical" evidence="2">
    <location>
        <begin position="388"/>
        <end position="407"/>
    </location>
</feature>
<feature type="transmembrane region" description="Helical" evidence="2">
    <location>
        <begin position="20"/>
        <end position="40"/>
    </location>
</feature>
<name>A0ABY5AVB4_9CYAN</name>
<keyword evidence="2" id="KW-1133">Transmembrane helix</keyword>
<dbReference type="InterPro" id="IPR050697">
    <property type="entry name" value="Adenylyl/Guanylyl_Cyclase_3/4"/>
</dbReference>
<dbReference type="Pfam" id="PF00211">
    <property type="entry name" value="Guanylate_cyc"/>
    <property type="match status" value="1"/>
</dbReference>
<dbReference type="PANTHER" id="PTHR43081">
    <property type="entry name" value="ADENYLATE CYCLASE, TERMINAL-DIFFERENTIATION SPECIFIC-RELATED"/>
    <property type="match status" value="1"/>
</dbReference>
<feature type="transmembrane region" description="Helical" evidence="2">
    <location>
        <begin position="338"/>
        <end position="355"/>
    </location>
</feature>
<evidence type="ECO:0000256" key="1">
    <source>
        <dbReference type="ARBA" id="ARBA00005381"/>
    </source>
</evidence>
<proteinExistence type="inferred from homology"/>
<organism evidence="4 5">
    <name type="scientific">Phormidium yuhuli AB48</name>
    <dbReference type="NCBI Taxonomy" id="2940671"/>
    <lineage>
        <taxon>Bacteria</taxon>
        <taxon>Bacillati</taxon>
        <taxon>Cyanobacteriota</taxon>
        <taxon>Cyanophyceae</taxon>
        <taxon>Oscillatoriophycideae</taxon>
        <taxon>Oscillatoriales</taxon>
        <taxon>Oscillatoriaceae</taxon>
        <taxon>Phormidium</taxon>
        <taxon>Phormidium yuhuli</taxon>
    </lineage>
</organism>
<protein>
    <submittedName>
        <fullName evidence="4">Adenylate/guanylate cyclase domain-containing protein</fullName>
    </submittedName>
</protein>
<evidence type="ECO:0000256" key="2">
    <source>
        <dbReference type="SAM" id="Phobius"/>
    </source>
</evidence>
<evidence type="ECO:0000313" key="5">
    <source>
        <dbReference type="Proteomes" id="UP001056708"/>
    </source>
</evidence>
<evidence type="ECO:0000313" key="4">
    <source>
        <dbReference type="EMBL" id="USR92722.1"/>
    </source>
</evidence>
<dbReference type="SMART" id="SM00044">
    <property type="entry name" value="CYCc"/>
    <property type="match status" value="1"/>
</dbReference>
<dbReference type="InterPro" id="IPR001054">
    <property type="entry name" value="A/G_cyclase"/>
</dbReference>
<dbReference type="SUPFAM" id="SSF55073">
    <property type="entry name" value="Nucleotide cyclase"/>
    <property type="match status" value="1"/>
</dbReference>